<accession>A0A3E4PYN5</accession>
<dbReference type="InterPro" id="IPR050750">
    <property type="entry name" value="C5-MTase"/>
</dbReference>
<dbReference type="AlphaFoldDB" id="A0A3E4PYN5"/>
<dbReference type="Proteomes" id="UP000261324">
    <property type="component" value="Unassembled WGS sequence"/>
</dbReference>
<proteinExistence type="inferred from homology"/>
<keyword evidence="2 6" id="KW-0489">Methyltransferase</keyword>
<dbReference type="GO" id="GO:0009307">
    <property type="term" value="P:DNA restriction-modification system"/>
    <property type="evidence" value="ECO:0007669"/>
    <property type="project" value="UniProtKB-KW"/>
</dbReference>
<evidence type="ECO:0000256" key="6">
    <source>
        <dbReference type="PROSITE-ProRule" id="PRU01016"/>
    </source>
</evidence>
<dbReference type="SUPFAM" id="SSF53335">
    <property type="entry name" value="S-adenosyl-L-methionine-dependent methyltransferases"/>
    <property type="match status" value="1"/>
</dbReference>
<gene>
    <name evidence="7" type="ORF">DXC93_05385</name>
</gene>
<dbReference type="EC" id="2.1.1.37" evidence="1"/>
<evidence type="ECO:0000256" key="1">
    <source>
        <dbReference type="ARBA" id="ARBA00011975"/>
    </source>
</evidence>
<evidence type="ECO:0000313" key="8">
    <source>
        <dbReference type="Proteomes" id="UP000261324"/>
    </source>
</evidence>
<dbReference type="GO" id="GO:0032259">
    <property type="term" value="P:methylation"/>
    <property type="evidence" value="ECO:0007669"/>
    <property type="project" value="UniProtKB-KW"/>
</dbReference>
<dbReference type="PROSITE" id="PS51679">
    <property type="entry name" value="SAM_MT_C5"/>
    <property type="match status" value="1"/>
</dbReference>
<evidence type="ECO:0000256" key="4">
    <source>
        <dbReference type="ARBA" id="ARBA00022691"/>
    </source>
</evidence>
<dbReference type="PRINTS" id="PR00105">
    <property type="entry name" value="C5METTRFRASE"/>
</dbReference>
<evidence type="ECO:0000256" key="3">
    <source>
        <dbReference type="ARBA" id="ARBA00022679"/>
    </source>
</evidence>
<dbReference type="EMBL" id="QSRA01000005">
    <property type="protein sequence ID" value="RGK84905.1"/>
    <property type="molecule type" value="Genomic_DNA"/>
</dbReference>
<dbReference type="RefSeq" id="WP_117659248.1">
    <property type="nucleotide sequence ID" value="NZ_QSRA01000005.1"/>
</dbReference>
<keyword evidence="4 6" id="KW-0949">S-adenosyl-L-methionine</keyword>
<dbReference type="GO" id="GO:0003886">
    <property type="term" value="F:DNA (cytosine-5-)-methyltransferase activity"/>
    <property type="evidence" value="ECO:0007669"/>
    <property type="project" value="UniProtKB-EC"/>
</dbReference>
<name>A0A3E4PYN5_9FIRM</name>
<evidence type="ECO:0000313" key="7">
    <source>
        <dbReference type="EMBL" id="RGK84905.1"/>
    </source>
</evidence>
<dbReference type="PANTHER" id="PTHR46098">
    <property type="entry name" value="TRNA (CYTOSINE(38)-C(5))-METHYLTRANSFERASE"/>
    <property type="match status" value="1"/>
</dbReference>
<evidence type="ECO:0000256" key="2">
    <source>
        <dbReference type="ARBA" id="ARBA00022603"/>
    </source>
</evidence>
<keyword evidence="3 6" id="KW-0808">Transferase</keyword>
<dbReference type="Gene3D" id="3.40.50.150">
    <property type="entry name" value="Vaccinia Virus protein VP39"/>
    <property type="match status" value="1"/>
</dbReference>
<dbReference type="PANTHER" id="PTHR46098:SF1">
    <property type="entry name" value="TRNA (CYTOSINE(38)-C(5))-METHYLTRANSFERASE"/>
    <property type="match status" value="1"/>
</dbReference>
<reference evidence="7 8" key="1">
    <citation type="submission" date="2018-08" db="EMBL/GenBank/DDBJ databases">
        <title>A genome reference for cultivated species of the human gut microbiota.</title>
        <authorList>
            <person name="Zou Y."/>
            <person name="Xue W."/>
            <person name="Luo G."/>
        </authorList>
    </citation>
    <scope>NUCLEOTIDE SEQUENCE [LARGE SCALE GENOMIC DNA]</scope>
    <source>
        <strain evidence="7 8">TF09-3</strain>
    </source>
</reference>
<sequence>MNKLTHVSLFSGIGGLDLAAEAAGFETVCQCEWADFPHSVLSARWPDVPRFRDITTFTKEAFFEKTGLETVTVISGGFPCQPFSTAGKRKGFADERYLWPEMCRVITELRPRWVLGENVAGFINMGLDKTIFDLAKAGYAVLPFVFPACGVGAWHERQRTFIVAADVSHTPCLRQQHRQGRGKPGCVPVGQWDIPQEEPKRGDLEPEPVGGGILSDPGGVGRFPLNLEAVGLRSGEEGREPVGADHLPGAAGVRNGGAESGLGGMAHGLPERMDGRILWAAEPEGIPRMTERMDDRALRLKTLGNAVCPPQAYPIFRYIAMIENGTCGDFCPYGKEGDCL</sequence>
<organism evidence="7 8">
    <name type="scientific">Dorea formicigenerans</name>
    <dbReference type="NCBI Taxonomy" id="39486"/>
    <lineage>
        <taxon>Bacteria</taxon>
        <taxon>Bacillati</taxon>
        <taxon>Bacillota</taxon>
        <taxon>Clostridia</taxon>
        <taxon>Lachnospirales</taxon>
        <taxon>Lachnospiraceae</taxon>
        <taxon>Dorea</taxon>
    </lineage>
</organism>
<feature type="active site" evidence="6">
    <location>
        <position position="80"/>
    </location>
</feature>
<dbReference type="InterPro" id="IPR001525">
    <property type="entry name" value="C5_MeTfrase"/>
</dbReference>
<protein>
    <recommendedName>
        <fullName evidence="1">DNA (cytosine-5-)-methyltransferase</fullName>
        <ecNumber evidence="1">2.1.1.37</ecNumber>
    </recommendedName>
</protein>
<keyword evidence="5" id="KW-0680">Restriction system</keyword>
<comment type="caution">
    <text evidence="7">The sequence shown here is derived from an EMBL/GenBank/DDBJ whole genome shotgun (WGS) entry which is preliminary data.</text>
</comment>
<dbReference type="InterPro" id="IPR029063">
    <property type="entry name" value="SAM-dependent_MTases_sf"/>
</dbReference>
<comment type="similarity">
    <text evidence="6">Belongs to the class I-like SAM-binding methyltransferase superfamily. C5-methyltransferase family.</text>
</comment>
<evidence type="ECO:0000256" key="5">
    <source>
        <dbReference type="ARBA" id="ARBA00022747"/>
    </source>
</evidence>
<dbReference type="Pfam" id="PF00145">
    <property type="entry name" value="DNA_methylase"/>
    <property type="match status" value="1"/>
</dbReference>